<reference evidence="1 2" key="1">
    <citation type="submission" date="2020-11" db="EMBL/GenBank/DDBJ databases">
        <title>Draft Genome Sequence and Secondary Metabolite Biosynthetic Potential of the Lysobacter niastensis Type strain DSM 18481.</title>
        <authorList>
            <person name="Turrini P."/>
            <person name="Artuso I."/>
            <person name="Tescari M."/>
            <person name="Lugli G.A."/>
            <person name="Frangipani E."/>
            <person name="Ventura M."/>
            <person name="Visca P."/>
        </authorList>
    </citation>
    <scope>NUCLEOTIDE SEQUENCE [LARGE SCALE GENOMIC DNA]</scope>
    <source>
        <strain evidence="1 2">DSM 18481</strain>
    </source>
</reference>
<sequence length="134" mass="15290">MTTQVSERISLYLAQPACDDEDEFATQRAENEGMPSLVPKSVANPNLFDRVSMRLRSGLAWFTKEQELTLEQLLADIKAMSLIDARIGKQSASLMFLMASDIRDAKHFSIDSSLSARSMRAWRQRYNGLERFLR</sequence>
<evidence type="ECO:0000313" key="2">
    <source>
        <dbReference type="Proteomes" id="UP001429984"/>
    </source>
</evidence>
<comment type="caution">
    <text evidence="1">The sequence shown here is derived from an EMBL/GenBank/DDBJ whole genome shotgun (WGS) entry which is preliminary data.</text>
</comment>
<protein>
    <submittedName>
        <fullName evidence="1">Uncharacterized protein</fullName>
    </submittedName>
</protein>
<proteinExistence type="predicted"/>
<dbReference type="RefSeq" id="WP_194931957.1">
    <property type="nucleotide sequence ID" value="NZ_JADLZT010000008.1"/>
</dbReference>
<dbReference type="EMBL" id="JADLZT010000008">
    <property type="protein sequence ID" value="MBF6025354.1"/>
    <property type="molecule type" value="Genomic_DNA"/>
</dbReference>
<dbReference type="Proteomes" id="UP001429984">
    <property type="component" value="Unassembled WGS sequence"/>
</dbReference>
<accession>A0ABS0BCD1</accession>
<evidence type="ECO:0000313" key="1">
    <source>
        <dbReference type="EMBL" id="MBF6025354.1"/>
    </source>
</evidence>
<organism evidence="1 2">
    <name type="scientific">Lysobacter niastensis</name>
    <dbReference type="NCBI Taxonomy" id="380629"/>
    <lineage>
        <taxon>Bacteria</taxon>
        <taxon>Pseudomonadati</taxon>
        <taxon>Pseudomonadota</taxon>
        <taxon>Gammaproteobacteria</taxon>
        <taxon>Lysobacterales</taxon>
        <taxon>Lysobacteraceae</taxon>
        <taxon>Lysobacter</taxon>
    </lineage>
</organism>
<name>A0ABS0BCD1_9GAMM</name>
<gene>
    <name evidence="1" type="ORF">IU514_15070</name>
</gene>
<keyword evidence="2" id="KW-1185">Reference proteome</keyword>